<dbReference type="SUPFAM" id="SSF103473">
    <property type="entry name" value="MFS general substrate transporter"/>
    <property type="match status" value="1"/>
</dbReference>
<dbReference type="InterPro" id="IPR036259">
    <property type="entry name" value="MFS_trans_sf"/>
</dbReference>
<dbReference type="PANTHER" id="PTHR21576:SF158">
    <property type="entry name" value="RIBOSOMAL RNA-PROCESSING PROTEIN 12-LIKE CONSERVED DOMAIN-CONTAINING PROTEIN"/>
    <property type="match status" value="1"/>
</dbReference>
<dbReference type="GO" id="GO:0000329">
    <property type="term" value="C:fungal-type vacuole membrane"/>
    <property type="evidence" value="ECO:0007669"/>
    <property type="project" value="TreeGrafter"/>
</dbReference>
<feature type="transmembrane region" description="Helical" evidence="6">
    <location>
        <begin position="337"/>
        <end position="356"/>
    </location>
</feature>
<dbReference type="OrthoDB" id="410267at2759"/>
<keyword evidence="3 6" id="KW-1133">Transmembrane helix</keyword>
<dbReference type="AlphaFoldDB" id="A0A9P6TFI2"/>
<feature type="region of interest" description="Disordered" evidence="5">
    <location>
        <begin position="209"/>
        <end position="232"/>
    </location>
</feature>
<dbReference type="Proteomes" id="UP000886653">
    <property type="component" value="Unassembled WGS sequence"/>
</dbReference>
<comment type="subcellular location">
    <subcellularLocation>
        <location evidence="1">Membrane</location>
        <topology evidence="1">Multi-pass membrane protein</topology>
    </subcellularLocation>
</comment>
<evidence type="ECO:0000256" key="1">
    <source>
        <dbReference type="ARBA" id="ARBA00004141"/>
    </source>
</evidence>
<keyword evidence="2 6" id="KW-0812">Transmembrane</keyword>
<keyword evidence="8" id="KW-1185">Reference proteome</keyword>
<dbReference type="Gene3D" id="1.20.1250.20">
    <property type="entry name" value="MFS general substrate transporter like domains"/>
    <property type="match status" value="2"/>
</dbReference>
<dbReference type="GO" id="GO:0022857">
    <property type="term" value="F:transmembrane transporter activity"/>
    <property type="evidence" value="ECO:0007669"/>
    <property type="project" value="InterPro"/>
</dbReference>
<organism evidence="7 8">
    <name type="scientific">Cronartium quercuum f. sp. fusiforme G11</name>
    <dbReference type="NCBI Taxonomy" id="708437"/>
    <lineage>
        <taxon>Eukaryota</taxon>
        <taxon>Fungi</taxon>
        <taxon>Dikarya</taxon>
        <taxon>Basidiomycota</taxon>
        <taxon>Pucciniomycotina</taxon>
        <taxon>Pucciniomycetes</taxon>
        <taxon>Pucciniales</taxon>
        <taxon>Coleosporiaceae</taxon>
        <taxon>Cronartium</taxon>
    </lineage>
</organism>
<dbReference type="PANTHER" id="PTHR21576">
    <property type="entry name" value="UNCHARACTERIZED NODULIN-LIKE PROTEIN"/>
    <property type="match status" value="1"/>
</dbReference>
<name>A0A9P6TFI2_9BASI</name>
<evidence type="ECO:0000256" key="2">
    <source>
        <dbReference type="ARBA" id="ARBA00022692"/>
    </source>
</evidence>
<evidence type="ECO:0000256" key="5">
    <source>
        <dbReference type="SAM" id="MobiDB-lite"/>
    </source>
</evidence>
<evidence type="ECO:0000256" key="3">
    <source>
        <dbReference type="ARBA" id="ARBA00022989"/>
    </source>
</evidence>
<proteinExistence type="predicted"/>
<feature type="transmembrane region" description="Helical" evidence="6">
    <location>
        <begin position="396"/>
        <end position="417"/>
    </location>
</feature>
<comment type="caution">
    <text evidence="7">The sequence shown here is derived from an EMBL/GenBank/DDBJ whole genome shotgun (WGS) entry which is preliminary data.</text>
</comment>
<sequence length="459" mass="49020">MTRISGTNLATASCAMANALTAGSVFTYPVFSPALQSLLHFSVKQVAATASIAILCQYVCAALWGALADRRGSALVSLAAGLSFFLGYMALSILLSASEPSTPTAPFHIWIAVTLAYSVCGSATGGSYFAAITGATQVFGISHPGLSIAGPASLFGLSPLLFTFIGTRLFGHDDQFDVFGYLHMLAGVTLVVNLCGWIGLPEPARSTILTPSHDSEREPLISQPTRSHPKTVDAREQSTTCETMSHDVVQANSVARFLTQPSVWCLGLVVLLTAGPAEMTVSSIGAVADSFISTAPVALKARHVQLMSLANTLTRLGSGWLSDKLCRDSPQASRIRLSFMAFAPMLYATVCCWIMLGGAKLWLLSITTGICYGTIFTMAPSIVATTWPMTDFGRNYGIISYFAAVGSFAFTFLFGVLFDQTVQRGSIRLIYGVSGLSELLAVGFTIMLYRYQHKHEQCR</sequence>
<evidence type="ECO:0000313" key="7">
    <source>
        <dbReference type="EMBL" id="KAG0149770.1"/>
    </source>
</evidence>
<dbReference type="InterPro" id="IPR011701">
    <property type="entry name" value="MFS"/>
</dbReference>
<evidence type="ECO:0008006" key="9">
    <source>
        <dbReference type="Google" id="ProtNLM"/>
    </source>
</evidence>
<feature type="transmembrane region" description="Helical" evidence="6">
    <location>
        <begin position="74"/>
        <end position="95"/>
    </location>
</feature>
<dbReference type="Pfam" id="PF07690">
    <property type="entry name" value="MFS_1"/>
    <property type="match status" value="1"/>
</dbReference>
<evidence type="ECO:0000256" key="4">
    <source>
        <dbReference type="ARBA" id="ARBA00023136"/>
    </source>
</evidence>
<feature type="transmembrane region" description="Helical" evidence="6">
    <location>
        <begin position="178"/>
        <end position="200"/>
    </location>
</feature>
<gene>
    <name evidence="7" type="ORF">CROQUDRAFT_39502</name>
</gene>
<feature type="transmembrane region" description="Helical" evidence="6">
    <location>
        <begin position="107"/>
        <end position="133"/>
    </location>
</feature>
<protein>
    <recommendedName>
        <fullName evidence="9">MFS general substrate transporter</fullName>
    </recommendedName>
</protein>
<feature type="transmembrane region" description="Helical" evidence="6">
    <location>
        <begin position="362"/>
        <end position="384"/>
    </location>
</feature>
<keyword evidence="4 6" id="KW-0472">Membrane</keyword>
<evidence type="ECO:0000313" key="8">
    <source>
        <dbReference type="Proteomes" id="UP000886653"/>
    </source>
</evidence>
<feature type="transmembrane region" description="Helical" evidence="6">
    <location>
        <begin position="46"/>
        <end position="67"/>
    </location>
</feature>
<feature type="transmembrane region" description="Helical" evidence="6">
    <location>
        <begin position="429"/>
        <end position="449"/>
    </location>
</feature>
<evidence type="ECO:0000256" key="6">
    <source>
        <dbReference type="SAM" id="Phobius"/>
    </source>
</evidence>
<dbReference type="EMBL" id="MU167225">
    <property type="protein sequence ID" value="KAG0149770.1"/>
    <property type="molecule type" value="Genomic_DNA"/>
</dbReference>
<feature type="transmembrane region" description="Helical" evidence="6">
    <location>
        <begin position="145"/>
        <end position="166"/>
    </location>
</feature>
<reference evidence="7" key="1">
    <citation type="submission" date="2013-11" db="EMBL/GenBank/DDBJ databases">
        <title>Genome sequence of the fusiform rust pathogen reveals effectors for host alternation and coevolution with pine.</title>
        <authorList>
            <consortium name="DOE Joint Genome Institute"/>
            <person name="Smith K."/>
            <person name="Pendleton A."/>
            <person name="Kubisiak T."/>
            <person name="Anderson C."/>
            <person name="Salamov A."/>
            <person name="Aerts A."/>
            <person name="Riley R."/>
            <person name="Clum A."/>
            <person name="Lindquist E."/>
            <person name="Ence D."/>
            <person name="Campbell M."/>
            <person name="Kronenberg Z."/>
            <person name="Feau N."/>
            <person name="Dhillon B."/>
            <person name="Hamelin R."/>
            <person name="Burleigh J."/>
            <person name="Smith J."/>
            <person name="Yandell M."/>
            <person name="Nelson C."/>
            <person name="Grigoriev I."/>
            <person name="Davis J."/>
        </authorList>
    </citation>
    <scope>NUCLEOTIDE SEQUENCE</scope>
    <source>
        <strain evidence="7">G11</strain>
    </source>
</reference>
<accession>A0A9P6TFI2</accession>